<accession>A0A644YUD8</accession>
<sequence>MLKEQHDFKVGEIVSWDGEMCTIVAVYPQRGKSPSGDILLRDNIGVEFLVNHREIEKV</sequence>
<dbReference type="EMBL" id="VSSQ01006216">
    <property type="protein sequence ID" value="MPM31927.1"/>
    <property type="molecule type" value="Genomic_DNA"/>
</dbReference>
<protein>
    <submittedName>
        <fullName evidence="1">Uncharacterized protein</fullName>
    </submittedName>
</protein>
<comment type="caution">
    <text evidence="1">The sequence shown here is derived from an EMBL/GenBank/DDBJ whole genome shotgun (WGS) entry which is preliminary data.</text>
</comment>
<reference evidence="1" key="1">
    <citation type="submission" date="2019-08" db="EMBL/GenBank/DDBJ databases">
        <authorList>
            <person name="Kucharzyk K."/>
            <person name="Murdoch R.W."/>
            <person name="Higgins S."/>
            <person name="Loffler F."/>
        </authorList>
    </citation>
    <scope>NUCLEOTIDE SEQUENCE</scope>
</reference>
<gene>
    <name evidence="1" type="ORF">SDC9_78484</name>
</gene>
<name>A0A644YUD8_9ZZZZ</name>
<proteinExistence type="predicted"/>
<dbReference type="AlphaFoldDB" id="A0A644YUD8"/>
<evidence type="ECO:0000313" key="1">
    <source>
        <dbReference type="EMBL" id="MPM31927.1"/>
    </source>
</evidence>
<organism evidence="1">
    <name type="scientific">bioreactor metagenome</name>
    <dbReference type="NCBI Taxonomy" id="1076179"/>
    <lineage>
        <taxon>unclassified sequences</taxon>
        <taxon>metagenomes</taxon>
        <taxon>ecological metagenomes</taxon>
    </lineage>
</organism>